<dbReference type="AlphaFoldDB" id="A0A645EBW5"/>
<name>A0A645EBW5_9ZZZZ</name>
<proteinExistence type="predicted"/>
<protein>
    <recommendedName>
        <fullName evidence="3">DUF4044 domain-containing protein</fullName>
    </recommendedName>
</protein>
<reference evidence="2" key="1">
    <citation type="submission" date="2019-08" db="EMBL/GenBank/DDBJ databases">
        <authorList>
            <person name="Kucharzyk K."/>
            <person name="Murdoch R.W."/>
            <person name="Higgins S."/>
            <person name="Loffler F."/>
        </authorList>
    </citation>
    <scope>NUCLEOTIDE SEQUENCE</scope>
</reference>
<sequence length="41" mass="4766">MKYRMTRNERRRHIKLVLYAIGWVVLIVLFGALLIGGVPIV</sequence>
<comment type="caution">
    <text evidence="2">The sequence shown here is derived from an EMBL/GenBank/DDBJ whole genome shotgun (WGS) entry which is preliminary data.</text>
</comment>
<evidence type="ECO:0000256" key="1">
    <source>
        <dbReference type="SAM" id="Phobius"/>
    </source>
</evidence>
<dbReference type="EMBL" id="VSSQ01045557">
    <property type="protein sequence ID" value="MPM99467.1"/>
    <property type="molecule type" value="Genomic_DNA"/>
</dbReference>
<keyword evidence="1" id="KW-0472">Membrane</keyword>
<keyword evidence="1" id="KW-1133">Transmembrane helix</keyword>
<gene>
    <name evidence="2" type="ORF">SDC9_146658</name>
</gene>
<evidence type="ECO:0008006" key="3">
    <source>
        <dbReference type="Google" id="ProtNLM"/>
    </source>
</evidence>
<feature type="transmembrane region" description="Helical" evidence="1">
    <location>
        <begin position="16"/>
        <end position="40"/>
    </location>
</feature>
<keyword evidence="1" id="KW-0812">Transmembrane</keyword>
<evidence type="ECO:0000313" key="2">
    <source>
        <dbReference type="EMBL" id="MPM99467.1"/>
    </source>
</evidence>
<organism evidence="2">
    <name type="scientific">bioreactor metagenome</name>
    <dbReference type="NCBI Taxonomy" id="1076179"/>
    <lineage>
        <taxon>unclassified sequences</taxon>
        <taxon>metagenomes</taxon>
        <taxon>ecological metagenomes</taxon>
    </lineage>
</organism>
<accession>A0A645EBW5</accession>